<protein>
    <submittedName>
        <fullName evidence="1">12900_t:CDS:1</fullName>
    </submittedName>
</protein>
<accession>A0ACA9NZF9</accession>
<gene>
    <name evidence="1" type="ORF">ACOLOM_LOCUS9195</name>
</gene>
<reference evidence="1" key="1">
    <citation type="submission" date="2021-06" db="EMBL/GenBank/DDBJ databases">
        <authorList>
            <person name="Kallberg Y."/>
            <person name="Tangrot J."/>
            <person name="Rosling A."/>
        </authorList>
    </citation>
    <scope>NUCLEOTIDE SEQUENCE</scope>
    <source>
        <strain evidence="1">CL356</strain>
    </source>
</reference>
<dbReference type="Proteomes" id="UP000789525">
    <property type="component" value="Unassembled WGS sequence"/>
</dbReference>
<evidence type="ECO:0000313" key="2">
    <source>
        <dbReference type="Proteomes" id="UP000789525"/>
    </source>
</evidence>
<keyword evidence="2" id="KW-1185">Reference proteome</keyword>
<organism evidence="1 2">
    <name type="scientific">Acaulospora colombiana</name>
    <dbReference type="NCBI Taxonomy" id="27376"/>
    <lineage>
        <taxon>Eukaryota</taxon>
        <taxon>Fungi</taxon>
        <taxon>Fungi incertae sedis</taxon>
        <taxon>Mucoromycota</taxon>
        <taxon>Glomeromycotina</taxon>
        <taxon>Glomeromycetes</taxon>
        <taxon>Diversisporales</taxon>
        <taxon>Acaulosporaceae</taxon>
        <taxon>Acaulospora</taxon>
    </lineage>
</organism>
<sequence length="84" mass="9125">MTALETRRLLNSVNMRTDSQYHLLYAMPHGGTSRDLLLCPVGVAPGTIAGTSRSDYVIFPTYFSGFRASIKAITVSERAGSQSN</sequence>
<name>A0ACA9NZF9_9GLOM</name>
<proteinExistence type="predicted"/>
<evidence type="ECO:0000313" key="1">
    <source>
        <dbReference type="EMBL" id="CAG8677295.1"/>
    </source>
</evidence>
<dbReference type="EMBL" id="CAJVPT010025917">
    <property type="protein sequence ID" value="CAG8677295.1"/>
    <property type="molecule type" value="Genomic_DNA"/>
</dbReference>
<feature type="non-terminal residue" evidence="1">
    <location>
        <position position="84"/>
    </location>
</feature>
<comment type="caution">
    <text evidence="1">The sequence shown here is derived from an EMBL/GenBank/DDBJ whole genome shotgun (WGS) entry which is preliminary data.</text>
</comment>